<proteinExistence type="predicted"/>
<sequence length="76" mass="8446">MVDETSVVSECVNPLEFDENLAVSQIPFSSDPFDWWKVHKERFPEDITPGNESATLCSAAQGREALVLCENAKLTC</sequence>
<evidence type="ECO:0000313" key="2">
    <source>
        <dbReference type="Proteomes" id="UP000789901"/>
    </source>
</evidence>
<organism evidence="1 2">
    <name type="scientific">Gigaspora margarita</name>
    <dbReference type="NCBI Taxonomy" id="4874"/>
    <lineage>
        <taxon>Eukaryota</taxon>
        <taxon>Fungi</taxon>
        <taxon>Fungi incertae sedis</taxon>
        <taxon>Mucoromycota</taxon>
        <taxon>Glomeromycotina</taxon>
        <taxon>Glomeromycetes</taxon>
        <taxon>Diversisporales</taxon>
        <taxon>Gigasporaceae</taxon>
        <taxon>Gigaspora</taxon>
    </lineage>
</organism>
<accession>A0ABN7ULN7</accession>
<name>A0ABN7ULN7_GIGMA</name>
<reference evidence="1 2" key="1">
    <citation type="submission" date="2021-06" db="EMBL/GenBank/DDBJ databases">
        <authorList>
            <person name="Kallberg Y."/>
            <person name="Tangrot J."/>
            <person name="Rosling A."/>
        </authorList>
    </citation>
    <scope>NUCLEOTIDE SEQUENCE [LARGE SCALE GENOMIC DNA]</scope>
    <source>
        <strain evidence="1 2">120-4 pot B 10/14</strain>
    </source>
</reference>
<keyword evidence="2" id="KW-1185">Reference proteome</keyword>
<gene>
    <name evidence="1" type="ORF">GMARGA_LOCUS7675</name>
</gene>
<dbReference type="EMBL" id="CAJVQB010003788">
    <property type="protein sequence ID" value="CAG8617634.1"/>
    <property type="molecule type" value="Genomic_DNA"/>
</dbReference>
<comment type="caution">
    <text evidence="1">The sequence shown here is derived from an EMBL/GenBank/DDBJ whole genome shotgun (WGS) entry which is preliminary data.</text>
</comment>
<dbReference type="Proteomes" id="UP000789901">
    <property type="component" value="Unassembled WGS sequence"/>
</dbReference>
<evidence type="ECO:0000313" key="1">
    <source>
        <dbReference type="EMBL" id="CAG8617634.1"/>
    </source>
</evidence>
<protein>
    <submittedName>
        <fullName evidence="1">32291_t:CDS:1</fullName>
    </submittedName>
</protein>